<keyword evidence="2" id="KW-1185">Reference proteome</keyword>
<dbReference type="Proteomes" id="UP000016649">
    <property type="component" value="Unassembled WGS sequence"/>
</dbReference>
<gene>
    <name evidence="1" type="ORF">HMPREF9193_00586</name>
</gene>
<accession>A0ABN0P0B4</accession>
<reference evidence="1 2" key="1">
    <citation type="submission" date="2013-08" db="EMBL/GenBank/DDBJ databases">
        <authorList>
            <person name="Weinstock G."/>
            <person name="Sodergren E."/>
            <person name="Wylie T."/>
            <person name="Fulton L."/>
            <person name="Fulton R."/>
            <person name="Fronick C."/>
            <person name="O'Laughlin M."/>
            <person name="Godfrey J."/>
            <person name="Miner T."/>
            <person name="Herter B."/>
            <person name="Appelbaum E."/>
            <person name="Cordes M."/>
            <person name="Lek S."/>
            <person name="Wollam A."/>
            <person name="Pepin K.H."/>
            <person name="Palsikar V.B."/>
            <person name="Mitreva M."/>
            <person name="Wilson R.K."/>
        </authorList>
    </citation>
    <scope>NUCLEOTIDE SEQUENCE [LARGE SCALE GENOMIC DNA]</scope>
    <source>
        <strain evidence="1 2">ATCC 700332</strain>
    </source>
</reference>
<proteinExistence type="predicted"/>
<evidence type="ECO:0000313" key="2">
    <source>
        <dbReference type="Proteomes" id="UP000016649"/>
    </source>
</evidence>
<name>A0ABN0P0B4_TRELE</name>
<organism evidence="1 2">
    <name type="scientific">Treponema lecithinolyticum ATCC 700332</name>
    <dbReference type="NCBI Taxonomy" id="1321815"/>
    <lineage>
        <taxon>Bacteria</taxon>
        <taxon>Pseudomonadati</taxon>
        <taxon>Spirochaetota</taxon>
        <taxon>Spirochaetia</taxon>
        <taxon>Spirochaetales</taxon>
        <taxon>Treponemataceae</taxon>
        <taxon>Treponema</taxon>
    </lineage>
</organism>
<sequence>MTTKIAGAVFAAAAVITAVLFVACVSSGNFENVKKSAACGDYQAALNRLEKNKDFLYAKQDRVLYNLDGGMLARFAGDYALSNEKLSKAEKLIDYYYAQSITQAVGSFMINDSLVDYAGEDYEDIYTNAFMALNYIQLGNTEDAFVEVRRIDNKIKRLSAKYQKAVEDARRQAGNEGFSEYPAQSGAFERHESTNKHPYAQKNDLQFYDSVLARYISLLLYRSQGDLSNAEVDRKYIHTAFLTQKSLYPFAVPSAVDEELNVPQGKVRMNLLCFSGFAPEKTEEVIRVPNITGGPWLKIALPVMQKKPARVASVKAEVSASDGAKTSCRLELLESIENIAQDTFAQKSELIYLKTFLRALSKTAASTVAGAAAASQEDGSGNMSALSAFITLVSDIFIEVSERADVRCSRCFPAHVWAGGLNLDSGVYTVRVTCYDKNNRVVHEELKENVHIHSSSVNLVEAVCMR</sequence>
<evidence type="ECO:0008006" key="3">
    <source>
        <dbReference type="Google" id="ProtNLM"/>
    </source>
</evidence>
<comment type="caution">
    <text evidence="1">The sequence shown here is derived from an EMBL/GenBank/DDBJ whole genome shotgun (WGS) entry which is preliminary data.</text>
</comment>
<evidence type="ECO:0000313" key="1">
    <source>
        <dbReference type="EMBL" id="ERJ93865.1"/>
    </source>
</evidence>
<dbReference type="PROSITE" id="PS51257">
    <property type="entry name" value="PROKAR_LIPOPROTEIN"/>
    <property type="match status" value="1"/>
</dbReference>
<dbReference type="EMBL" id="AWVH01000013">
    <property type="protein sequence ID" value="ERJ93865.1"/>
    <property type="molecule type" value="Genomic_DNA"/>
</dbReference>
<protein>
    <recommendedName>
        <fullName evidence="3">Lipoprotein</fullName>
    </recommendedName>
</protein>